<dbReference type="InterPro" id="IPR014535">
    <property type="entry name" value="Hpre_diP_synt_I"/>
</dbReference>
<feature type="transmembrane region" description="Helical" evidence="1">
    <location>
        <begin position="37"/>
        <end position="55"/>
    </location>
</feature>
<keyword evidence="1" id="KW-0812">Transmembrane</keyword>
<feature type="transmembrane region" description="Helical" evidence="1">
    <location>
        <begin position="67"/>
        <end position="98"/>
    </location>
</feature>
<evidence type="ECO:0000313" key="3">
    <source>
        <dbReference type="Proteomes" id="UP000461585"/>
    </source>
</evidence>
<dbReference type="AlphaFoldDB" id="A0A7X5HV56"/>
<protein>
    <submittedName>
        <fullName evidence="2">Gx transporter family protein</fullName>
    </submittedName>
</protein>
<dbReference type="RefSeq" id="WP_162369936.1">
    <property type="nucleotide sequence ID" value="NZ_JAAEEH010000011.1"/>
</dbReference>
<dbReference type="EMBL" id="JAAEEH010000011">
    <property type="protein sequence ID" value="NDL67213.1"/>
    <property type="molecule type" value="Genomic_DNA"/>
</dbReference>
<accession>A0A7X5HV56</accession>
<evidence type="ECO:0000313" key="2">
    <source>
        <dbReference type="EMBL" id="NDL67213.1"/>
    </source>
</evidence>
<dbReference type="Gene3D" id="1.10.1760.20">
    <property type="match status" value="1"/>
</dbReference>
<dbReference type="Proteomes" id="UP000461585">
    <property type="component" value="Unassembled WGS sequence"/>
</dbReference>
<dbReference type="Pfam" id="PF07456">
    <property type="entry name" value="Hpre_diP_synt_I"/>
    <property type="match status" value="1"/>
</dbReference>
<reference evidence="2 3" key="1">
    <citation type="submission" date="2020-01" db="EMBL/GenBank/DDBJ databases">
        <title>Anaeroalcalibacter tamaniensis gen. nov., sp. nov., moderately halophilic strictly anaerobic fermenter bacterium from mud volcano of Taman peninsula.</title>
        <authorList>
            <person name="Frolova A."/>
            <person name="Merkel A.Y."/>
            <person name="Slobodkin A.I."/>
        </authorList>
    </citation>
    <scope>NUCLEOTIDE SEQUENCE [LARGE SCALE GENOMIC DNA]</scope>
    <source>
        <strain evidence="2 3">F-3ap</strain>
    </source>
</reference>
<keyword evidence="1" id="KW-1133">Transmembrane helix</keyword>
<feature type="transmembrane region" description="Helical" evidence="1">
    <location>
        <begin position="139"/>
        <end position="162"/>
    </location>
</feature>
<sequence>MPSHNNKRLVLIGMLVSAALVLGYFERLIPMNFSFPGIKLGLANIITLMAVYMFGFREVMTIVLLRVAMTAFFAGTGVSFLYSLSGGMLSFLAMYLLVRFFRRHFSMVGVSVFGAAFHNLGQALVLGVLTGSLAVPLHLLPYLLVAGTATGLLTGFTALYFYNHVQKLPSRLFK</sequence>
<gene>
    <name evidence="2" type="ORF">GXN74_05585</name>
</gene>
<keyword evidence="1" id="KW-0472">Membrane</keyword>
<feature type="transmembrane region" description="Helical" evidence="1">
    <location>
        <begin position="6"/>
        <end position="25"/>
    </location>
</feature>
<evidence type="ECO:0000256" key="1">
    <source>
        <dbReference type="SAM" id="Phobius"/>
    </source>
</evidence>
<comment type="caution">
    <text evidence="2">The sequence shown here is derived from an EMBL/GenBank/DDBJ whole genome shotgun (WGS) entry which is preliminary data.</text>
</comment>
<keyword evidence="3" id="KW-1185">Reference proteome</keyword>
<name>A0A7X5HV56_9FIRM</name>
<dbReference type="PIRSF" id="PIRSF027391">
    <property type="entry name" value="Hpre_diP_synt_I"/>
    <property type="match status" value="1"/>
</dbReference>
<dbReference type="InterPro" id="IPR010898">
    <property type="entry name" value="Hpre_diP_synth_I"/>
</dbReference>
<organism evidence="2 3">
    <name type="scientific">Anaerotalea alkaliphila</name>
    <dbReference type="NCBI Taxonomy" id="2662126"/>
    <lineage>
        <taxon>Bacteria</taxon>
        <taxon>Bacillati</taxon>
        <taxon>Bacillota</taxon>
        <taxon>Clostridia</taxon>
        <taxon>Eubacteriales</taxon>
        <taxon>Anaerotalea</taxon>
    </lineage>
</organism>
<feature type="transmembrane region" description="Helical" evidence="1">
    <location>
        <begin position="110"/>
        <end position="133"/>
    </location>
</feature>
<proteinExistence type="predicted"/>